<dbReference type="Pfam" id="PF12833">
    <property type="entry name" value="HTH_18"/>
    <property type="match status" value="1"/>
</dbReference>
<dbReference type="PATRIC" id="fig|1492898.3.peg.1627"/>
<dbReference type="KEGG" id="fla:SY85_07590"/>
<dbReference type="InterPro" id="IPR020449">
    <property type="entry name" value="Tscrpt_reg_AraC-type_HTH"/>
</dbReference>
<reference evidence="6" key="1">
    <citation type="submission" date="2015-01" db="EMBL/GenBank/DDBJ databases">
        <title>Flavisolibacter sp./LCS9/ whole genome sequencing.</title>
        <authorList>
            <person name="Kim M.K."/>
            <person name="Srinivasan S."/>
            <person name="Lee J.-J."/>
        </authorList>
    </citation>
    <scope>NUCLEOTIDE SEQUENCE [LARGE SCALE GENOMIC DNA]</scope>
    <source>
        <strain evidence="6">LCS9</strain>
    </source>
</reference>
<accession>A0A172TTT8</accession>
<dbReference type="Gene3D" id="1.10.10.60">
    <property type="entry name" value="Homeodomain-like"/>
    <property type="match status" value="2"/>
</dbReference>
<dbReference type="GO" id="GO:0043565">
    <property type="term" value="F:sequence-specific DNA binding"/>
    <property type="evidence" value="ECO:0007669"/>
    <property type="project" value="InterPro"/>
</dbReference>
<dbReference type="InterPro" id="IPR018062">
    <property type="entry name" value="HTH_AraC-typ_CS"/>
</dbReference>
<name>A0A172TTT8_9BACT</name>
<protein>
    <submittedName>
        <fullName evidence="5">AraC family transcriptional regulator</fullName>
    </submittedName>
</protein>
<evidence type="ECO:0000313" key="5">
    <source>
        <dbReference type="EMBL" id="ANE50378.1"/>
    </source>
</evidence>
<dbReference type="EMBL" id="CP011390">
    <property type="protein sequence ID" value="ANE50378.1"/>
    <property type="molecule type" value="Genomic_DNA"/>
</dbReference>
<keyword evidence="6" id="KW-1185">Reference proteome</keyword>
<feature type="domain" description="HTH araC/xylS-type" evidence="4">
    <location>
        <begin position="18"/>
        <end position="115"/>
    </location>
</feature>
<dbReference type="SUPFAM" id="SSF46689">
    <property type="entry name" value="Homeodomain-like"/>
    <property type="match status" value="2"/>
</dbReference>
<evidence type="ECO:0000256" key="3">
    <source>
        <dbReference type="ARBA" id="ARBA00023163"/>
    </source>
</evidence>
<dbReference type="SMART" id="SM00342">
    <property type="entry name" value="HTH_ARAC"/>
    <property type="match status" value="1"/>
</dbReference>
<proteinExistence type="predicted"/>
<evidence type="ECO:0000313" key="6">
    <source>
        <dbReference type="Proteomes" id="UP000077177"/>
    </source>
</evidence>
<keyword evidence="2" id="KW-0238">DNA-binding</keyword>
<dbReference type="Proteomes" id="UP000077177">
    <property type="component" value="Chromosome"/>
</dbReference>
<dbReference type="PROSITE" id="PS00041">
    <property type="entry name" value="HTH_ARAC_FAMILY_1"/>
    <property type="match status" value="1"/>
</dbReference>
<keyword evidence="3" id="KW-0804">Transcription</keyword>
<dbReference type="RefSeq" id="WP_066403120.1">
    <property type="nucleotide sequence ID" value="NZ_CP011390.1"/>
</dbReference>
<sequence length="151" mass="17852">MSKPNNTYPKYYLYNRIVKAKLFIDSNYDQRIDLDNISDEAYFSKFHFIRLFKSIYGRTPHQYLTYVRLEKAKHYLSNGFTVTDTCFKVGFDSLTSFTGLFKKQVGQTPSAYQQWYHQRQAQIKTQPLGFIPHCFAAQKGWTENSNFQEVP</sequence>
<dbReference type="AlphaFoldDB" id="A0A172TTT8"/>
<dbReference type="InterPro" id="IPR009057">
    <property type="entry name" value="Homeodomain-like_sf"/>
</dbReference>
<reference evidence="5 6" key="2">
    <citation type="journal article" date="2016" name="Int. J. Syst. Evol. Microbiol.">
        <title>Flavisolibacter tropicus sp. nov., isolated from tropical soil.</title>
        <authorList>
            <person name="Lee J.J."/>
            <person name="Kang M.S."/>
            <person name="Kim G.S."/>
            <person name="Lee C.S."/>
            <person name="Lim S."/>
            <person name="Lee J."/>
            <person name="Roh S.H."/>
            <person name="Kang H."/>
            <person name="Ha J.M."/>
            <person name="Bae S."/>
            <person name="Jung H.Y."/>
            <person name="Kim M.K."/>
        </authorList>
    </citation>
    <scope>NUCLEOTIDE SEQUENCE [LARGE SCALE GENOMIC DNA]</scope>
    <source>
        <strain evidence="5 6">LCS9</strain>
    </source>
</reference>
<dbReference type="PANTHER" id="PTHR43280">
    <property type="entry name" value="ARAC-FAMILY TRANSCRIPTIONAL REGULATOR"/>
    <property type="match status" value="1"/>
</dbReference>
<dbReference type="PANTHER" id="PTHR43280:SF28">
    <property type="entry name" value="HTH-TYPE TRANSCRIPTIONAL ACTIVATOR RHAS"/>
    <property type="match status" value="1"/>
</dbReference>
<dbReference type="PROSITE" id="PS01124">
    <property type="entry name" value="HTH_ARAC_FAMILY_2"/>
    <property type="match status" value="1"/>
</dbReference>
<gene>
    <name evidence="5" type="ORF">SY85_07590</name>
</gene>
<evidence type="ECO:0000256" key="1">
    <source>
        <dbReference type="ARBA" id="ARBA00023015"/>
    </source>
</evidence>
<dbReference type="PRINTS" id="PR00032">
    <property type="entry name" value="HTHARAC"/>
</dbReference>
<dbReference type="OrthoDB" id="9816011at2"/>
<keyword evidence="1" id="KW-0805">Transcription regulation</keyword>
<evidence type="ECO:0000259" key="4">
    <source>
        <dbReference type="PROSITE" id="PS01124"/>
    </source>
</evidence>
<evidence type="ECO:0000256" key="2">
    <source>
        <dbReference type="ARBA" id="ARBA00023125"/>
    </source>
</evidence>
<dbReference type="STRING" id="1492898.SY85_07590"/>
<dbReference type="GO" id="GO:0003700">
    <property type="term" value="F:DNA-binding transcription factor activity"/>
    <property type="evidence" value="ECO:0007669"/>
    <property type="project" value="InterPro"/>
</dbReference>
<organism evidence="5 6">
    <name type="scientific">Flavisolibacter tropicus</name>
    <dbReference type="NCBI Taxonomy" id="1492898"/>
    <lineage>
        <taxon>Bacteria</taxon>
        <taxon>Pseudomonadati</taxon>
        <taxon>Bacteroidota</taxon>
        <taxon>Chitinophagia</taxon>
        <taxon>Chitinophagales</taxon>
        <taxon>Chitinophagaceae</taxon>
        <taxon>Flavisolibacter</taxon>
    </lineage>
</organism>
<dbReference type="InterPro" id="IPR018060">
    <property type="entry name" value="HTH_AraC"/>
</dbReference>